<dbReference type="EMBL" id="CABPSX010000014">
    <property type="protein sequence ID" value="VVG74006.1"/>
    <property type="molecule type" value="Genomic_DNA"/>
</dbReference>
<reference evidence="1 2" key="1">
    <citation type="submission" date="2019-08" db="EMBL/GenBank/DDBJ databases">
        <authorList>
            <person name="Peeters C."/>
        </authorList>
    </citation>
    <scope>NUCLEOTIDE SEQUENCE [LARGE SCALE GENOMIC DNA]</scope>
    <source>
        <strain evidence="1 2">LMG 18089</strain>
    </source>
</reference>
<accession>A0A5E5PBC8</accession>
<organism evidence="1 2">
    <name type="scientific">Pandoraea apista</name>
    <dbReference type="NCBI Taxonomy" id="93218"/>
    <lineage>
        <taxon>Bacteria</taxon>
        <taxon>Pseudomonadati</taxon>
        <taxon>Pseudomonadota</taxon>
        <taxon>Betaproteobacteria</taxon>
        <taxon>Burkholderiales</taxon>
        <taxon>Burkholderiaceae</taxon>
        <taxon>Pandoraea</taxon>
    </lineage>
</organism>
<dbReference type="RefSeq" id="WP_191624855.1">
    <property type="nucleotide sequence ID" value="NZ_CABPSX010000014.1"/>
</dbReference>
<sequence length="56" mass="5876">MSTVRFLISRHDVKLNVSGLVHTLPAGSMTATSSDATIDAPGPVVSHDFHACDLQA</sequence>
<gene>
    <name evidence="1" type="ORF">PAP18089_05017</name>
</gene>
<proteinExistence type="predicted"/>
<evidence type="ECO:0000313" key="1">
    <source>
        <dbReference type="EMBL" id="VVG74006.1"/>
    </source>
</evidence>
<evidence type="ECO:0000313" key="2">
    <source>
        <dbReference type="Proteomes" id="UP000364291"/>
    </source>
</evidence>
<dbReference type="AlphaFoldDB" id="A0A5E5PBC8"/>
<name>A0A5E5PBC8_9BURK</name>
<protein>
    <submittedName>
        <fullName evidence="1">AraC family transcriptional regulator</fullName>
    </submittedName>
</protein>
<dbReference type="Proteomes" id="UP000364291">
    <property type="component" value="Unassembled WGS sequence"/>
</dbReference>